<dbReference type="Pfam" id="PF07963">
    <property type="entry name" value="N_methyl"/>
    <property type="match status" value="1"/>
</dbReference>
<name>A0ABU5EU90_9BACT</name>
<dbReference type="NCBIfam" id="TIGR02532">
    <property type="entry name" value="IV_pilin_GFxxxE"/>
    <property type="match status" value="1"/>
</dbReference>
<sequence length="48" mass="5199">MAIRPRFAFTLLELLVAIAIVAVLLALLLPAVQKVRTAAQRVENSNAI</sequence>
<protein>
    <submittedName>
        <fullName evidence="1">Prepilin-type N-terminal cleavage/methylation domain-containing protein</fullName>
    </submittedName>
</protein>
<dbReference type="InterPro" id="IPR012902">
    <property type="entry name" value="N_methyl_site"/>
</dbReference>
<proteinExistence type="predicted"/>
<comment type="caution">
    <text evidence="1">The sequence shown here is derived from an EMBL/GenBank/DDBJ whole genome shotgun (WGS) entry which is preliminary data.</text>
</comment>
<reference evidence="2" key="1">
    <citation type="journal article" date="2023" name="Mar. Drugs">
        <title>Gemmata algarum, a Novel Planctomycete Isolated from an Algal Mat, Displays Antimicrobial Activity.</title>
        <authorList>
            <person name="Kumar G."/>
            <person name="Kallscheuer N."/>
            <person name="Kashif M."/>
            <person name="Ahamad S."/>
            <person name="Jagadeeshwari U."/>
            <person name="Pannikurungottu S."/>
            <person name="Haufschild T."/>
            <person name="Kabuu M."/>
            <person name="Sasikala C."/>
            <person name="Jogler C."/>
            <person name="Ramana C."/>
        </authorList>
    </citation>
    <scope>NUCLEOTIDE SEQUENCE [LARGE SCALE GENOMIC DNA]</scope>
    <source>
        <strain evidence="2">JC673</strain>
    </source>
</reference>
<evidence type="ECO:0000313" key="1">
    <source>
        <dbReference type="EMBL" id="MDY3558192.1"/>
    </source>
</evidence>
<evidence type="ECO:0000313" key="2">
    <source>
        <dbReference type="Proteomes" id="UP001272242"/>
    </source>
</evidence>
<organism evidence="1 2">
    <name type="scientific">Gemmata algarum</name>
    <dbReference type="NCBI Taxonomy" id="2975278"/>
    <lineage>
        <taxon>Bacteria</taxon>
        <taxon>Pseudomonadati</taxon>
        <taxon>Planctomycetota</taxon>
        <taxon>Planctomycetia</taxon>
        <taxon>Gemmatales</taxon>
        <taxon>Gemmataceae</taxon>
        <taxon>Gemmata</taxon>
    </lineage>
</organism>
<dbReference type="SUPFAM" id="SSF54523">
    <property type="entry name" value="Pili subunits"/>
    <property type="match status" value="1"/>
</dbReference>
<keyword evidence="2" id="KW-1185">Reference proteome</keyword>
<dbReference type="Proteomes" id="UP001272242">
    <property type="component" value="Unassembled WGS sequence"/>
</dbReference>
<accession>A0ABU5EU90</accession>
<dbReference type="EMBL" id="JAXBLV010000017">
    <property type="protein sequence ID" value="MDY3558192.1"/>
    <property type="molecule type" value="Genomic_DNA"/>
</dbReference>
<dbReference type="RefSeq" id="WP_320685157.1">
    <property type="nucleotide sequence ID" value="NZ_JAXBLV010000017.1"/>
</dbReference>
<feature type="non-terminal residue" evidence="1">
    <location>
        <position position="48"/>
    </location>
</feature>
<dbReference type="InterPro" id="IPR045584">
    <property type="entry name" value="Pilin-like"/>
</dbReference>
<gene>
    <name evidence="1" type="ORF">R5W23_001242</name>
</gene>
<dbReference type="Gene3D" id="3.30.700.10">
    <property type="entry name" value="Glycoprotein, Type 4 Pilin"/>
    <property type="match status" value="1"/>
</dbReference>